<organism evidence="2 3">
    <name type="scientific">Paenibacillus flagellatus</name>
    <dbReference type="NCBI Taxonomy" id="2211139"/>
    <lineage>
        <taxon>Bacteria</taxon>
        <taxon>Bacillati</taxon>
        <taxon>Bacillota</taxon>
        <taxon>Bacilli</taxon>
        <taxon>Bacillales</taxon>
        <taxon>Paenibacillaceae</taxon>
        <taxon>Paenibacillus</taxon>
    </lineage>
</organism>
<dbReference type="AlphaFoldDB" id="A0A2V5K2N9"/>
<dbReference type="OrthoDB" id="2662810at2"/>
<comment type="caution">
    <text evidence="2">The sequence shown here is derived from an EMBL/GenBank/DDBJ whole genome shotgun (WGS) entry which is preliminary data.</text>
</comment>
<evidence type="ECO:0000256" key="1">
    <source>
        <dbReference type="SAM" id="MobiDB-lite"/>
    </source>
</evidence>
<feature type="region of interest" description="Disordered" evidence="1">
    <location>
        <begin position="55"/>
        <end position="81"/>
    </location>
</feature>
<evidence type="ECO:0000313" key="2">
    <source>
        <dbReference type="EMBL" id="PYI53468.1"/>
    </source>
</evidence>
<dbReference type="EMBL" id="QJVJ01000007">
    <property type="protein sequence ID" value="PYI53468.1"/>
    <property type="molecule type" value="Genomic_DNA"/>
</dbReference>
<keyword evidence="3" id="KW-1185">Reference proteome</keyword>
<reference evidence="2 3" key="1">
    <citation type="submission" date="2018-05" db="EMBL/GenBank/DDBJ databases">
        <title>Paenibacillus flagellatus sp. nov., isolated from selenium mineral soil.</title>
        <authorList>
            <person name="Dai X."/>
        </authorList>
    </citation>
    <scope>NUCLEOTIDE SEQUENCE [LARGE SCALE GENOMIC DNA]</scope>
    <source>
        <strain evidence="2 3">DXL2</strain>
    </source>
</reference>
<dbReference type="Proteomes" id="UP000247476">
    <property type="component" value="Unassembled WGS sequence"/>
</dbReference>
<accession>A0A2V5K2N9</accession>
<feature type="compositionally biased region" description="Basic and acidic residues" evidence="1">
    <location>
        <begin position="67"/>
        <end position="81"/>
    </location>
</feature>
<sequence>MKREAVWKLLEAGSLIRETFEEAFAPSDAMRHFRASRAEALKGVRALLDAEIGKLEKSGTSTNPGEEAGKRSSNRKIEIDD</sequence>
<name>A0A2V5K2N9_9BACL</name>
<gene>
    <name evidence="2" type="ORF">DLM86_16985</name>
</gene>
<proteinExistence type="predicted"/>
<protein>
    <submittedName>
        <fullName evidence="2">Uncharacterized protein</fullName>
    </submittedName>
</protein>
<dbReference type="RefSeq" id="WP_110841239.1">
    <property type="nucleotide sequence ID" value="NZ_QJVJ01000007.1"/>
</dbReference>
<evidence type="ECO:0000313" key="3">
    <source>
        <dbReference type="Proteomes" id="UP000247476"/>
    </source>
</evidence>